<keyword evidence="3" id="KW-1185">Reference proteome</keyword>
<dbReference type="RefSeq" id="WP_377030545.1">
    <property type="nucleotide sequence ID" value="NZ_JBHOMY010000058.1"/>
</dbReference>
<gene>
    <name evidence="2" type="ORF">ACETIH_18435</name>
</gene>
<comment type="caution">
    <text evidence="2">The sequence shown here is derived from an EMBL/GenBank/DDBJ whole genome shotgun (WGS) entry which is preliminary data.</text>
</comment>
<name>A0ABV6YBX0_9HYPH</name>
<evidence type="ECO:0000313" key="3">
    <source>
        <dbReference type="Proteomes" id="UP001593940"/>
    </source>
</evidence>
<evidence type="ECO:0000313" key="2">
    <source>
        <dbReference type="EMBL" id="MFC1458641.1"/>
    </source>
</evidence>
<sequence>MPTQKNKPSKIRRVMRFDPPTLDEAVFAAQGLADDVDGQTQIAAMLMGLPEAEVRVAVLKATAPAVRAITRPASSRPTTTRPTVIVERRTARPLMR</sequence>
<proteinExistence type="predicted"/>
<evidence type="ECO:0000256" key="1">
    <source>
        <dbReference type="SAM" id="MobiDB-lite"/>
    </source>
</evidence>
<feature type="region of interest" description="Disordered" evidence="1">
    <location>
        <begin position="70"/>
        <end position="96"/>
    </location>
</feature>
<dbReference type="Proteomes" id="UP001593940">
    <property type="component" value="Unassembled WGS sequence"/>
</dbReference>
<accession>A0ABV6YBX0</accession>
<evidence type="ECO:0008006" key="4">
    <source>
        <dbReference type="Google" id="ProtNLM"/>
    </source>
</evidence>
<protein>
    <recommendedName>
        <fullName evidence="4">Magnesium transporter MgtE intracellular domain-containing protein</fullName>
    </recommendedName>
</protein>
<reference evidence="2 3" key="1">
    <citation type="submission" date="2024-09" db="EMBL/GenBank/DDBJ databases">
        <title>Nodulacao em especies de Leguminosae Basais da Amazonia e Caracterizacao dos Rizobios e Bacterias Associadas aos Nodulos.</title>
        <authorList>
            <person name="Jambeiro I.C.A."/>
            <person name="Lopes I.S."/>
            <person name="Aguiar E.R.G.R."/>
            <person name="Santos A.F.J."/>
            <person name="Dos Santos J.M.F."/>
            <person name="Gross E."/>
        </authorList>
    </citation>
    <scope>NUCLEOTIDE SEQUENCE [LARGE SCALE GENOMIC DNA]</scope>
    <source>
        <strain evidence="2 3">BRUESC1165</strain>
    </source>
</reference>
<organism evidence="2 3">
    <name type="scientific">Microvirga arabica</name>
    <dbReference type="NCBI Taxonomy" id="1128671"/>
    <lineage>
        <taxon>Bacteria</taxon>
        <taxon>Pseudomonadati</taxon>
        <taxon>Pseudomonadota</taxon>
        <taxon>Alphaproteobacteria</taxon>
        <taxon>Hyphomicrobiales</taxon>
        <taxon>Methylobacteriaceae</taxon>
        <taxon>Microvirga</taxon>
    </lineage>
</organism>
<dbReference type="EMBL" id="JBHOMY010000058">
    <property type="protein sequence ID" value="MFC1458641.1"/>
    <property type="molecule type" value="Genomic_DNA"/>
</dbReference>
<feature type="compositionally biased region" description="Low complexity" evidence="1">
    <location>
        <begin position="70"/>
        <end position="85"/>
    </location>
</feature>